<dbReference type="RefSeq" id="WP_108984544.1">
    <property type="nucleotide sequence ID" value="NZ_BFBR01000003.1"/>
</dbReference>
<evidence type="ECO:0000256" key="1">
    <source>
        <dbReference type="ARBA" id="ARBA00004442"/>
    </source>
</evidence>
<dbReference type="EMBL" id="BFBR01000003">
    <property type="protein sequence ID" value="GBF57678.1"/>
    <property type="molecule type" value="Genomic_DNA"/>
</dbReference>
<keyword evidence="4" id="KW-0472">Membrane</keyword>
<accession>A0A2P2E9F8</accession>
<keyword evidence="3 6" id="KW-0732">Signal</keyword>
<proteinExistence type="inferred from homology"/>
<sequence>MKISHFPLFVLVGFAGFASVAQAEVSPTPQNSLTIGAMSMPEFEGSKDSETWPLVAGTYHFDQRFIALEGTAIRANLVNSAQWHAGPVVNYRFGRDKDVKDTAIRALGSIKDAIETGAFASYIQPLGEGQITLSGEVLTDSGNAHKGWTGLAAVRYSRAITPDFGVTLVGSASYMDKKYARTYFGVTPSQALASALPAYQAKSGAKDVGLDVMGSYKVSEHYAVTGFVGYRRLLSEAADSPIVKRGDKDQVSVGIGVTRSF</sequence>
<evidence type="ECO:0000256" key="2">
    <source>
        <dbReference type="ARBA" id="ARBA00005722"/>
    </source>
</evidence>
<evidence type="ECO:0008006" key="9">
    <source>
        <dbReference type="Google" id="ProtNLM"/>
    </source>
</evidence>
<dbReference type="PANTHER" id="PTHR38776:SF1">
    <property type="entry name" value="MLTA-INTERACTING PROTEIN-RELATED"/>
    <property type="match status" value="1"/>
</dbReference>
<evidence type="ECO:0000256" key="6">
    <source>
        <dbReference type="SAM" id="SignalP"/>
    </source>
</evidence>
<comment type="subcellular location">
    <subcellularLocation>
        <location evidence="1">Cell outer membrane</location>
    </subcellularLocation>
</comment>
<evidence type="ECO:0000256" key="5">
    <source>
        <dbReference type="ARBA" id="ARBA00023237"/>
    </source>
</evidence>
<feature type="chain" id="PRO_5015117361" description="MltA-interacting protein" evidence="6">
    <location>
        <begin position="24"/>
        <end position="261"/>
    </location>
</feature>
<evidence type="ECO:0000256" key="3">
    <source>
        <dbReference type="ARBA" id="ARBA00022729"/>
    </source>
</evidence>
<dbReference type="AlphaFoldDB" id="A0A2P2E9F8"/>
<dbReference type="PANTHER" id="PTHR38776">
    <property type="entry name" value="MLTA-INTERACTING PROTEIN-RELATED"/>
    <property type="match status" value="1"/>
</dbReference>
<feature type="signal peptide" evidence="6">
    <location>
        <begin position="1"/>
        <end position="23"/>
    </location>
</feature>
<evidence type="ECO:0000313" key="8">
    <source>
        <dbReference type="Proteomes" id="UP000245086"/>
    </source>
</evidence>
<comment type="similarity">
    <text evidence="2">Belongs to the MipA/OmpV family.</text>
</comment>
<comment type="caution">
    <text evidence="7">The sequence shown here is derived from an EMBL/GenBank/DDBJ whole genome shotgun (WGS) entry which is preliminary data.</text>
</comment>
<dbReference type="Proteomes" id="UP000245086">
    <property type="component" value="Unassembled WGS sequence"/>
</dbReference>
<dbReference type="Pfam" id="PF06629">
    <property type="entry name" value="MipA"/>
    <property type="match status" value="1"/>
</dbReference>
<dbReference type="OrthoDB" id="5462484at2"/>
<reference evidence="7 8" key="1">
    <citation type="journal article" date="2018" name="Genome Announc.">
        <title>Draft Genome Sequence of "Candidatus Phycosocius bacilliformis," an Alphaproteobacterial Ectosymbiont of the Hydrocarbon-Producing Green Alga Botryococcus braunii.</title>
        <authorList>
            <person name="Tanabe Y."/>
            <person name="Yamaguchi H."/>
            <person name="Watanabe M.M."/>
        </authorList>
    </citation>
    <scope>NUCLEOTIDE SEQUENCE [LARGE SCALE GENOMIC DNA]</scope>
    <source>
        <strain evidence="7 8">BOTRYCO-2</strain>
    </source>
</reference>
<gene>
    <name evidence="7" type="ORF">PbB2_01347</name>
</gene>
<evidence type="ECO:0000313" key="7">
    <source>
        <dbReference type="EMBL" id="GBF57678.1"/>
    </source>
</evidence>
<evidence type="ECO:0000256" key="4">
    <source>
        <dbReference type="ARBA" id="ARBA00023136"/>
    </source>
</evidence>
<dbReference type="GO" id="GO:0009279">
    <property type="term" value="C:cell outer membrane"/>
    <property type="evidence" value="ECO:0007669"/>
    <property type="project" value="UniProtKB-SubCell"/>
</dbReference>
<organism evidence="7 8">
    <name type="scientific">Candidatus Phycosocius bacilliformis</name>
    <dbReference type="NCBI Taxonomy" id="1445552"/>
    <lineage>
        <taxon>Bacteria</taxon>
        <taxon>Pseudomonadati</taxon>
        <taxon>Pseudomonadota</taxon>
        <taxon>Alphaproteobacteria</taxon>
        <taxon>Caulobacterales</taxon>
        <taxon>Caulobacterales incertae sedis</taxon>
        <taxon>Candidatus Phycosocius</taxon>
    </lineage>
</organism>
<protein>
    <recommendedName>
        <fullName evidence="9">MltA-interacting protein</fullName>
    </recommendedName>
</protein>
<dbReference type="InterPro" id="IPR010583">
    <property type="entry name" value="MipA"/>
</dbReference>
<keyword evidence="5" id="KW-0998">Cell outer membrane</keyword>
<keyword evidence="8" id="KW-1185">Reference proteome</keyword>
<name>A0A2P2E9F8_9PROT</name>